<evidence type="ECO:0000313" key="4">
    <source>
        <dbReference type="EMBL" id="KAL3818340.1"/>
    </source>
</evidence>
<evidence type="ECO:0000256" key="2">
    <source>
        <dbReference type="ARBA" id="ARBA00022980"/>
    </source>
</evidence>
<dbReference type="PANTHER" id="PTHR11759">
    <property type="entry name" value="40S RIBOSOMAL PROTEIN S14/30S RIBOSOMAL PROTEIN S11"/>
    <property type="match status" value="1"/>
</dbReference>
<keyword evidence="2" id="KW-0689">Ribosomal protein</keyword>
<dbReference type="Proteomes" id="UP001634393">
    <property type="component" value="Unassembled WGS sequence"/>
</dbReference>
<reference evidence="4 5" key="1">
    <citation type="submission" date="2024-12" db="EMBL/GenBank/DDBJ databases">
        <title>The unique morphological basis and parallel evolutionary history of personate flowers in Penstemon.</title>
        <authorList>
            <person name="Depatie T.H."/>
            <person name="Wessinger C.A."/>
        </authorList>
    </citation>
    <scope>NUCLEOTIDE SEQUENCE [LARGE SCALE GENOMIC DNA]</scope>
    <source>
        <strain evidence="4">WTNN_2</strain>
        <tissue evidence="4">Leaf</tissue>
    </source>
</reference>
<evidence type="ECO:0000256" key="1">
    <source>
        <dbReference type="ARBA" id="ARBA00006194"/>
    </source>
</evidence>
<name>A0ABD3S1H0_9LAMI</name>
<accession>A0ABD3S1H0</accession>
<keyword evidence="3" id="KW-0687">Ribonucleoprotein</keyword>
<dbReference type="GO" id="GO:0005840">
    <property type="term" value="C:ribosome"/>
    <property type="evidence" value="ECO:0007669"/>
    <property type="project" value="UniProtKB-KW"/>
</dbReference>
<dbReference type="AlphaFoldDB" id="A0ABD3S1H0"/>
<dbReference type="InterPro" id="IPR036967">
    <property type="entry name" value="Ribosomal_uS11_sf"/>
</dbReference>
<evidence type="ECO:0000313" key="5">
    <source>
        <dbReference type="Proteomes" id="UP001634393"/>
    </source>
</evidence>
<dbReference type="SUPFAM" id="SSF53137">
    <property type="entry name" value="Translational machinery components"/>
    <property type="match status" value="1"/>
</dbReference>
<sequence>MILQRSPALRAGLLREASRVYGSGSGRIFQAYPRISQDCHGFTGLKDVKVDTRLESSILGNLGMKLGLLRVPENISLPSVMSFRSFIHSGKQAEFESGSTPRSMDYVKGLLQENGHALTNRRMDFVQGFQENRNGLPGRYPFHPSQLETNADIVHIKLMRNNAFVTITDSKGNKKKGVSAGKLAGKGGKLQRYSAEVAAENMGQEARRMKINSVVVKVSGFTFFRKKKDAIMAFKEGYSNSRREINPIVYIEDTTRKPHNGCRRKKQRRI</sequence>
<dbReference type="InterPro" id="IPR001971">
    <property type="entry name" value="Ribosomal_uS11"/>
</dbReference>
<dbReference type="HAMAP" id="MF_01310">
    <property type="entry name" value="Ribosomal_uS11"/>
    <property type="match status" value="1"/>
</dbReference>
<dbReference type="Gene3D" id="3.30.420.80">
    <property type="entry name" value="Ribosomal protein S11"/>
    <property type="match status" value="1"/>
</dbReference>
<dbReference type="EMBL" id="JBJXBP010000007">
    <property type="protein sequence ID" value="KAL3818340.1"/>
    <property type="molecule type" value="Genomic_DNA"/>
</dbReference>
<dbReference type="Pfam" id="PF00411">
    <property type="entry name" value="Ribosomal_S11"/>
    <property type="match status" value="1"/>
</dbReference>
<proteinExistence type="inferred from homology"/>
<protein>
    <recommendedName>
        <fullName evidence="6">Ribosomal protein S11</fullName>
    </recommendedName>
</protein>
<organism evidence="4 5">
    <name type="scientific">Penstemon smallii</name>
    <dbReference type="NCBI Taxonomy" id="265156"/>
    <lineage>
        <taxon>Eukaryota</taxon>
        <taxon>Viridiplantae</taxon>
        <taxon>Streptophyta</taxon>
        <taxon>Embryophyta</taxon>
        <taxon>Tracheophyta</taxon>
        <taxon>Spermatophyta</taxon>
        <taxon>Magnoliopsida</taxon>
        <taxon>eudicotyledons</taxon>
        <taxon>Gunneridae</taxon>
        <taxon>Pentapetalae</taxon>
        <taxon>asterids</taxon>
        <taxon>lamiids</taxon>
        <taxon>Lamiales</taxon>
        <taxon>Plantaginaceae</taxon>
        <taxon>Cheloneae</taxon>
        <taxon>Penstemon</taxon>
    </lineage>
</organism>
<comment type="similarity">
    <text evidence="1">Belongs to the universal ribosomal protein uS11 family.</text>
</comment>
<evidence type="ECO:0000256" key="3">
    <source>
        <dbReference type="ARBA" id="ARBA00023274"/>
    </source>
</evidence>
<dbReference type="GO" id="GO:1990904">
    <property type="term" value="C:ribonucleoprotein complex"/>
    <property type="evidence" value="ECO:0007669"/>
    <property type="project" value="UniProtKB-KW"/>
</dbReference>
<comment type="caution">
    <text evidence="4">The sequence shown here is derived from an EMBL/GenBank/DDBJ whole genome shotgun (WGS) entry which is preliminary data.</text>
</comment>
<evidence type="ECO:0008006" key="6">
    <source>
        <dbReference type="Google" id="ProtNLM"/>
    </source>
</evidence>
<keyword evidence="5" id="KW-1185">Reference proteome</keyword>
<gene>
    <name evidence="4" type="ORF">ACJIZ3_004245</name>
</gene>